<gene>
    <name evidence="1" type="ORF">Ctob_003671</name>
</gene>
<dbReference type="EMBL" id="JWZX01003402">
    <property type="protein sequence ID" value="KOO20921.1"/>
    <property type="molecule type" value="Genomic_DNA"/>
</dbReference>
<dbReference type="Proteomes" id="UP000037460">
    <property type="component" value="Unassembled WGS sequence"/>
</dbReference>
<name>A0A0M0J300_9EUKA</name>
<organism evidence="1 2">
    <name type="scientific">Chrysochromulina tobinii</name>
    <dbReference type="NCBI Taxonomy" id="1460289"/>
    <lineage>
        <taxon>Eukaryota</taxon>
        <taxon>Haptista</taxon>
        <taxon>Haptophyta</taxon>
        <taxon>Prymnesiophyceae</taxon>
        <taxon>Prymnesiales</taxon>
        <taxon>Chrysochromulinaceae</taxon>
        <taxon>Chrysochromulina</taxon>
    </lineage>
</organism>
<accession>A0A0M0J300</accession>
<evidence type="ECO:0000313" key="2">
    <source>
        <dbReference type="Proteomes" id="UP000037460"/>
    </source>
</evidence>
<protein>
    <recommendedName>
        <fullName evidence="3">Pentatricopeptide repeat-containing protein</fullName>
    </recommendedName>
</protein>
<evidence type="ECO:0000313" key="1">
    <source>
        <dbReference type="EMBL" id="KOO20921.1"/>
    </source>
</evidence>
<comment type="caution">
    <text evidence="1">The sequence shown here is derived from an EMBL/GenBank/DDBJ whole genome shotgun (WGS) entry which is preliminary data.</text>
</comment>
<sequence>MTAAKHARRFPTVIDLFESQRRAARAQGQGQGAPAPAVLWNLAIEARLRLRDKTGALRLLQDMRDGMDGAPPPGTDTYNSMLTVLGERGEPFAWVLHAMAADGMQPDEWTLCILLKLQPTLRAARGVWRWGRKRTTPTNERWDVSCFRAYERGKALTAEQEAARRARGDGRARPKRQSGYELVARSGSGLLQSGYETLLKMELCPELIDGPRLGNIEKIRIVF</sequence>
<dbReference type="Gene3D" id="1.25.40.10">
    <property type="entry name" value="Tetratricopeptide repeat domain"/>
    <property type="match status" value="1"/>
</dbReference>
<evidence type="ECO:0008006" key="3">
    <source>
        <dbReference type="Google" id="ProtNLM"/>
    </source>
</evidence>
<keyword evidence="2" id="KW-1185">Reference proteome</keyword>
<reference evidence="2" key="1">
    <citation type="journal article" date="2015" name="PLoS Genet.">
        <title>Genome Sequence and Transcriptome Analyses of Chrysochromulina tobin: Metabolic Tools for Enhanced Algal Fitness in the Prominent Order Prymnesiales (Haptophyceae).</title>
        <authorList>
            <person name="Hovde B.T."/>
            <person name="Deodato C.R."/>
            <person name="Hunsperger H.M."/>
            <person name="Ryken S.A."/>
            <person name="Yost W."/>
            <person name="Jha R.K."/>
            <person name="Patterson J."/>
            <person name="Monnat R.J. Jr."/>
            <person name="Barlow S.B."/>
            <person name="Starkenburg S.R."/>
            <person name="Cattolico R.A."/>
        </authorList>
    </citation>
    <scope>NUCLEOTIDE SEQUENCE</scope>
    <source>
        <strain evidence="2">CCMP291</strain>
    </source>
</reference>
<dbReference type="AlphaFoldDB" id="A0A0M0J300"/>
<dbReference type="InterPro" id="IPR011990">
    <property type="entry name" value="TPR-like_helical_dom_sf"/>
</dbReference>
<proteinExistence type="predicted"/>